<proteinExistence type="predicted"/>
<dbReference type="EMBL" id="JABBJJ010000209">
    <property type="protein sequence ID" value="NMO19844.1"/>
    <property type="molecule type" value="Genomic_DNA"/>
</dbReference>
<gene>
    <name evidence="1" type="ORF">HG543_33960</name>
</gene>
<comment type="caution">
    <text evidence="1">The sequence shown here is derived from an EMBL/GenBank/DDBJ whole genome shotgun (WGS) entry which is preliminary data.</text>
</comment>
<dbReference type="Proteomes" id="UP000518300">
    <property type="component" value="Unassembled WGS sequence"/>
</dbReference>
<name>A0A848LQV0_9BACT</name>
<dbReference type="RefSeq" id="WP_169349084.1">
    <property type="nucleotide sequence ID" value="NZ_JABBJJ010000209.1"/>
</dbReference>
<keyword evidence="2" id="KW-1185">Reference proteome</keyword>
<accession>A0A848LQV0</accession>
<sequence length="573" mass="60302">MARALWLLPLLALAGCGGTPPPPTVDATARTASTLIADAPLSPASDVAISNVTAGDGTTASLHAKVSDSVDTSFVRVKSGFTTGHITFGFPTAPAGTLARVEILARTGNVGTTAASGTLRFDVLDGATQLGSVTQTLASVTTTSDSLAHVVTSRTVTEQSPLRVKVTLTHTAGAVKLARLSVNLVYRQPPAAVAGAMTRSGVPPASATYVRSAIVMLDWADLETSNQVFDWQPLRQAVSSVTSGTSVDNVKLRIMAGIAAPAFVKRANDGAGPQYVSAPATPEGAAVDCSVSTQGGVGGYYPAGAGCVPFFWSQAYMAQYRELMTALQDELLTNTTLYAGRTLDQLVTTVVDSACMTAYAEPFYRAQLKGYTHQRLANAGLSHQTDLDCHLRAIDVHREVFGTSRRTALAINKWDVVQPGCTVSSTADACRTQVWSNASPWGVRELLENHAKPRLTFGGELLLEVQNNGIGEVPTDRCTGTGTGLTSYFCYLRDDSGPRGVQTESWSNLNSSCSDLYLALDNAVAMNSHFAELPGGFGVCNSSILACYDEKLRDLQAGQPNACDCVSTPSCRQ</sequence>
<dbReference type="AlphaFoldDB" id="A0A848LQV0"/>
<protein>
    <recommendedName>
        <fullName evidence="3">Lipoprotein</fullName>
    </recommendedName>
</protein>
<evidence type="ECO:0000313" key="2">
    <source>
        <dbReference type="Proteomes" id="UP000518300"/>
    </source>
</evidence>
<dbReference type="PROSITE" id="PS51257">
    <property type="entry name" value="PROKAR_LIPOPROTEIN"/>
    <property type="match status" value="1"/>
</dbReference>
<organism evidence="1 2">
    <name type="scientific">Pyxidicoccus fallax</name>
    <dbReference type="NCBI Taxonomy" id="394095"/>
    <lineage>
        <taxon>Bacteria</taxon>
        <taxon>Pseudomonadati</taxon>
        <taxon>Myxococcota</taxon>
        <taxon>Myxococcia</taxon>
        <taxon>Myxococcales</taxon>
        <taxon>Cystobacterineae</taxon>
        <taxon>Myxococcaceae</taxon>
        <taxon>Pyxidicoccus</taxon>
    </lineage>
</organism>
<reference evidence="1 2" key="1">
    <citation type="submission" date="2020-04" db="EMBL/GenBank/DDBJ databases">
        <title>Draft genome of Pyxidicoccus fallax type strain.</title>
        <authorList>
            <person name="Whitworth D.E."/>
        </authorList>
    </citation>
    <scope>NUCLEOTIDE SEQUENCE [LARGE SCALE GENOMIC DNA]</scope>
    <source>
        <strain evidence="1 2">DSM 14698</strain>
    </source>
</reference>
<evidence type="ECO:0000313" key="1">
    <source>
        <dbReference type="EMBL" id="NMO19844.1"/>
    </source>
</evidence>
<evidence type="ECO:0008006" key="3">
    <source>
        <dbReference type="Google" id="ProtNLM"/>
    </source>
</evidence>